<feature type="domain" description="Filamentous haemagglutinin FhaB/tRNA nuclease CdiA-like TPS" evidence="2">
    <location>
        <begin position="46"/>
        <end position="167"/>
    </location>
</feature>
<dbReference type="RefSeq" id="WP_098479776.1">
    <property type="nucleotide sequence ID" value="NZ_PDJN01000001.1"/>
</dbReference>
<dbReference type="InterPro" id="IPR010069">
    <property type="entry name" value="CdiA_FHA1_rpt"/>
</dbReference>
<evidence type="ECO:0000256" key="1">
    <source>
        <dbReference type="SAM" id="SignalP"/>
    </source>
</evidence>
<dbReference type="Pfam" id="PF13332">
    <property type="entry name" value="Fil_haemagg_2"/>
    <property type="match status" value="2"/>
</dbReference>
<dbReference type="InterPro" id="IPR011050">
    <property type="entry name" value="Pectin_lyase_fold/virulence"/>
</dbReference>
<organism evidence="3 4">
    <name type="scientific">Pseudomonas poae</name>
    <dbReference type="NCBI Taxonomy" id="200451"/>
    <lineage>
        <taxon>Bacteria</taxon>
        <taxon>Pseudomonadati</taxon>
        <taxon>Pseudomonadota</taxon>
        <taxon>Gammaproteobacteria</taxon>
        <taxon>Pseudomonadales</taxon>
        <taxon>Pseudomonadaceae</taxon>
        <taxon>Pseudomonas</taxon>
    </lineage>
</organism>
<dbReference type="Pfam" id="PF05860">
    <property type="entry name" value="TPS"/>
    <property type="match status" value="1"/>
</dbReference>
<dbReference type="EMBL" id="PDJN01000001">
    <property type="protein sequence ID" value="PFG72279.1"/>
    <property type="molecule type" value="Genomic_DNA"/>
</dbReference>
<evidence type="ECO:0000313" key="4">
    <source>
        <dbReference type="Proteomes" id="UP000221580"/>
    </source>
</evidence>
<dbReference type="NCBIfam" id="TIGR01731">
    <property type="entry name" value="fil_hemag_20aa"/>
    <property type="match status" value="7"/>
</dbReference>
<comment type="caution">
    <text evidence="3">The sequence shown here is derived from an EMBL/GenBank/DDBJ whole genome shotgun (WGS) entry which is preliminary data.</text>
</comment>
<dbReference type="InterPro" id="IPR012334">
    <property type="entry name" value="Pectin_lyas_fold"/>
</dbReference>
<dbReference type="GO" id="GO:0003824">
    <property type="term" value="F:catalytic activity"/>
    <property type="evidence" value="ECO:0007669"/>
    <property type="project" value="UniProtKB-ARBA"/>
</dbReference>
<sequence>MDVRSPFHQCLALSLAGIIFLNPIVAAAAELSVDPASPGTSVGHAPNGVPVVNIAGPNGSGLSHNLFTDYNVGSQGLILNNATQATQHTQLGGVILGNPGLQGRAASVILNEVTGGNRSHLGGYTEVAGQAARVIVANPHGITCNGCGFINTPRATLTTGKPVIEGGRLDHFRVEGGDIAVEGAGLNARNVSQFDLITRTAKLNAQLHADHLTVITGRNDVSADSLQAHAHAEDGRVKPQLAIDASALGGMYAGTIRLVGTEQGVGVRLAGDMASTAGDIVINANGGLSLSHTTSVGALTARAESIDLQGPTFAMGDVDLQAQGDLVVRQTLASAANVSVEGTSVSNQGKVVSGILEDRRIAGKQLAIQAQRLDNQGELNASGHLEITSGSLDNNGRIAAGSAKIEARQTLRNNGQVVTVRELDIVAHQAVNHAGTIHAEGDLSLVADTVENSGKIVGAGSELSIAAGTFTNAGELLGDHHLQLQIDGDLKNTGLIAAKGDAVISASNLTQDHGQILSGQDIQLRVRDVLHNLGVLSAARHMQINAAQLNNHGSVGSQGHFLLTANVTNTGLLFSGGDLHVRGEHFSNLEGDLYSVGDFSFSGTRFSNLSGSVETEGNLHINVREFENARTHLALERELVGGSIQWVCGQHCDGDDSFKRGTIYISETWRETAAPNSTQAARLVAGKHLSIDAHTLENRYSLLAANGDMHLAAHRLINQGAASQTGTSSTIIGTPGRIDKALWDQMEFHDLPAFNNAPFDPVRFAELKARSTGEGFSNPGTLTTWREDGRAVYAATLQAGGSLNLQASEYLQNGTLRENTLAQLTGETGHNPNDLELSPDRLSEDLTQPPEFQLPSGEYGLFIPSRNPGSPYLIETNPLFTHLANFLSSQYLLDKIGYNNDEAWRRLGDGYYESRLIRDAVLAKTGQRFLAGLESDEEQFRYLMDNGLSARDSLQLSVGVGLTAQQVAALTHDIVWMEKRQVQGEDVLVPVLYLATVDAHNLRGGSLVQGRDVNLVSGGDIVSVGTLKASQDLTAISDGSLLNGGTISAGERISLLASDSIRNAMAGEIRGSHIDLTSVSGDIINERTAHARHQGDGTLVTHLDTASRISAGQQLTLNAGRDITNRGDINSAGDASLSAGRDINLIAVTDTQQVRTTENGGHRVTQHSRTEQLGANLNAAGNLSLHAGRDITLLASQANAGKDLTVAAGGNLHLLAAANETDHEVNSKRDGARVHEQTTQVRHVGSQLTAGGTLTASAGQDIVLHASQVRSGKDAYLVAGGQLQLLSANDSDYSLYDYKKKGSFGALKTQRDEVTDLRAVGSQVTTGGDLNLISGGDQLYQGARLESAADIAITSGGAVTFEAVKDLHQESHEKTNNNAFWVSSKGKGSTDETLRQSQLVAGGAIAIKAVDGLKIDIKQVNQQSVTQSIDAMVKADPQLAWLKDAEQRGDVDWRQVREVHDSFKYSHSGLGPASQMIIAIVMSAVIGPMAAAAAGGGVGGAMVGAVATGASTNAGVSVVNNRGNLGAVLKDVTASDAIKGYGISAITAGLTVGHFDRWTGTHTQTDIGKIVTSGSLGTWSGVGQFAANQALQNGTSVLLNKALGQGGSVSDALKNALFNTLAAASFNLVGDYTKNLLADGSAPKVVIHAMVGGLLAEATGGDFKTGALAAAASEALVGHLDDLVKGNDNLLIMSSQIVGVLAAAAQSDTDAAKLETGSWVAKNATQYNYLSHNQLERAAKQITRCTDASCIEDTTRKFIELSLQQDIDAIVSCQADPDSCAARSMEVANTQANLNAIRDIADDASPEARAAVQNLINGNYEFQEMLATATTEHSVGAMVDSLKAKWELSDAQAQDIADNLKIALAVGVGTAAGVVAYRRAVAGGVKAALPSSPQPAALISDLGSNYRVITPRGSGAAEGPLPPGYTPVSRWVSPEEVSQWMQNGGTAIPNGVGAGGRVYVITPGAAKPGGTGPIRIDFAVPEKAISQGGTPEWGQVFQPNQSSPIYNVKINVPEGIKIPGVMP</sequence>
<dbReference type="Gene3D" id="2.160.20.10">
    <property type="entry name" value="Single-stranded right-handed beta-helix, Pectin lyase-like"/>
    <property type="match status" value="1"/>
</dbReference>
<reference evidence="3 4" key="1">
    <citation type="submission" date="2017-09" db="EMBL/GenBank/DDBJ databases">
        <authorList>
            <person name="DeBolt S."/>
            <person name="Huntemann M."/>
            <person name="Clum A."/>
            <person name="Pillay M."/>
            <person name="Palaniappan K."/>
            <person name="Varghese N."/>
            <person name="Mikhailova N."/>
            <person name="Stamatis D."/>
            <person name="Reddy T."/>
            <person name="Daum C."/>
            <person name="Shapiro N."/>
            <person name="Ivanova N."/>
            <person name="Kyrpides N."/>
            <person name="Woyke T."/>
        </authorList>
    </citation>
    <scope>NUCLEOTIDE SEQUENCE [LARGE SCALE GENOMIC DNA]</scope>
    <source>
        <strain evidence="3 4">A2-S9</strain>
    </source>
</reference>
<protein>
    <submittedName>
        <fullName evidence="3">Filamentous hemagglutinin</fullName>
    </submittedName>
</protein>
<dbReference type="InterPro" id="IPR006915">
    <property type="entry name" value="DUF637_hemagglutn_put"/>
</dbReference>
<feature type="chain" id="PRO_5030888222" evidence="1">
    <location>
        <begin position="29"/>
        <end position="2023"/>
    </location>
</feature>
<gene>
    <name evidence="3" type="ORF">DM05_2667</name>
</gene>
<accession>A0A7Z1K6C6</accession>
<dbReference type="NCBIfam" id="TIGR01901">
    <property type="entry name" value="adhes_NPXG"/>
    <property type="match status" value="1"/>
</dbReference>
<keyword evidence="1" id="KW-0732">Signal</keyword>
<reference evidence="3 4" key="2">
    <citation type="submission" date="2017-10" db="EMBL/GenBank/DDBJ databases">
        <title>Bacterial endophytes that colonize and modify switchgrass growth.</title>
        <authorList>
            <person name="Debolt S."/>
        </authorList>
    </citation>
    <scope>NUCLEOTIDE SEQUENCE [LARGE SCALE GENOMIC DNA]</scope>
    <source>
        <strain evidence="3 4">A2-S9</strain>
    </source>
</reference>
<dbReference type="Pfam" id="PF05594">
    <property type="entry name" value="Fil_haemagg"/>
    <property type="match status" value="7"/>
</dbReference>
<dbReference type="SUPFAM" id="SSF51126">
    <property type="entry name" value="Pectin lyase-like"/>
    <property type="match status" value="1"/>
</dbReference>
<evidence type="ECO:0000313" key="3">
    <source>
        <dbReference type="EMBL" id="PFG72279.1"/>
    </source>
</evidence>
<dbReference type="InterPro" id="IPR025157">
    <property type="entry name" value="Hemagglutinin_rpt"/>
</dbReference>
<dbReference type="Proteomes" id="UP000221580">
    <property type="component" value="Unassembled WGS sequence"/>
</dbReference>
<dbReference type="InterPro" id="IPR008619">
    <property type="entry name" value="Filamentous_hemagglutn_rpt"/>
</dbReference>
<dbReference type="SMART" id="SM00912">
    <property type="entry name" value="Haemagg_act"/>
    <property type="match status" value="1"/>
</dbReference>
<evidence type="ECO:0000259" key="2">
    <source>
        <dbReference type="SMART" id="SM00912"/>
    </source>
</evidence>
<proteinExistence type="predicted"/>
<dbReference type="Pfam" id="PF04830">
    <property type="entry name" value="DUF637"/>
    <property type="match status" value="1"/>
</dbReference>
<name>A0A7Z1K6C6_9PSED</name>
<dbReference type="InterPro" id="IPR008638">
    <property type="entry name" value="FhaB/CdiA-like_TPS"/>
</dbReference>
<feature type="signal peptide" evidence="1">
    <location>
        <begin position="1"/>
        <end position="28"/>
    </location>
</feature>